<name>A0AAD9JY22_9ANNE</name>
<organism evidence="1 2">
    <name type="scientific">Paralvinella palmiformis</name>
    <dbReference type="NCBI Taxonomy" id="53620"/>
    <lineage>
        <taxon>Eukaryota</taxon>
        <taxon>Metazoa</taxon>
        <taxon>Spiralia</taxon>
        <taxon>Lophotrochozoa</taxon>
        <taxon>Annelida</taxon>
        <taxon>Polychaeta</taxon>
        <taxon>Sedentaria</taxon>
        <taxon>Canalipalpata</taxon>
        <taxon>Terebellida</taxon>
        <taxon>Terebelliformia</taxon>
        <taxon>Alvinellidae</taxon>
        <taxon>Paralvinella</taxon>
    </lineage>
</organism>
<keyword evidence="2" id="KW-1185">Reference proteome</keyword>
<reference evidence="1" key="1">
    <citation type="journal article" date="2023" name="Mol. Biol. Evol.">
        <title>Third-Generation Sequencing Reveals the Adaptive Role of the Epigenome in Three Deep-Sea Polychaetes.</title>
        <authorList>
            <person name="Perez M."/>
            <person name="Aroh O."/>
            <person name="Sun Y."/>
            <person name="Lan Y."/>
            <person name="Juniper S.K."/>
            <person name="Young C.R."/>
            <person name="Angers B."/>
            <person name="Qian P.Y."/>
        </authorList>
    </citation>
    <scope>NUCLEOTIDE SEQUENCE</scope>
    <source>
        <strain evidence="1">P08H-3</strain>
    </source>
</reference>
<protein>
    <recommendedName>
        <fullName evidence="3">MULE transposase domain-containing protein</fullName>
    </recommendedName>
</protein>
<dbReference type="Proteomes" id="UP001208570">
    <property type="component" value="Unassembled WGS sequence"/>
</dbReference>
<accession>A0AAD9JY22</accession>
<evidence type="ECO:0008006" key="3">
    <source>
        <dbReference type="Google" id="ProtNLM"/>
    </source>
</evidence>
<dbReference type="AlphaFoldDB" id="A0AAD9JY22"/>
<evidence type="ECO:0000313" key="1">
    <source>
        <dbReference type="EMBL" id="KAK2160986.1"/>
    </source>
</evidence>
<dbReference type="EMBL" id="JAODUP010000123">
    <property type="protein sequence ID" value="KAK2160986.1"/>
    <property type="molecule type" value="Genomic_DNA"/>
</dbReference>
<evidence type="ECO:0000313" key="2">
    <source>
        <dbReference type="Proteomes" id="UP001208570"/>
    </source>
</evidence>
<gene>
    <name evidence="1" type="ORF">LSH36_123g05000</name>
</gene>
<comment type="caution">
    <text evidence="1">The sequence shown here is derived from an EMBL/GenBank/DDBJ whole genome shotgun (WGS) entry which is preliminary data.</text>
</comment>
<proteinExistence type="predicted"/>
<sequence length="122" mass="13799">VDNLTGLVIPAEIVTYEVVSILRFNSGHGEDKILIFGNTGRMHTLRRVEHIFMDGTIKTRPSITSQLFAIHGHFKDKVLPILFGLPLDRTQESYTKSLEGVQKCLHSELQPYTIMTDFELAT</sequence>
<feature type="non-terminal residue" evidence="1">
    <location>
        <position position="1"/>
    </location>
</feature>